<feature type="compositionally biased region" description="Basic residues" evidence="5">
    <location>
        <begin position="322"/>
        <end position="331"/>
    </location>
</feature>
<dbReference type="Proteomes" id="UP000829196">
    <property type="component" value="Unassembled WGS sequence"/>
</dbReference>
<protein>
    <recommendedName>
        <fullName evidence="10">Ubiquitin-like protease family profile domain-containing protein</fullName>
    </recommendedName>
</protein>
<keyword evidence="2" id="KW-0645">Protease</keyword>
<reference evidence="8" key="1">
    <citation type="journal article" date="2022" name="Front. Genet.">
        <title>Chromosome-Scale Assembly of the Dendrobium nobile Genome Provides Insights Into the Molecular Mechanism of the Biosynthesis of the Medicinal Active Ingredient of Dendrobium.</title>
        <authorList>
            <person name="Xu Q."/>
            <person name="Niu S.-C."/>
            <person name="Li K.-L."/>
            <person name="Zheng P.-J."/>
            <person name="Zhang X.-J."/>
            <person name="Jia Y."/>
            <person name="Liu Y."/>
            <person name="Niu Y.-X."/>
            <person name="Yu L.-H."/>
            <person name="Chen D.-F."/>
            <person name="Zhang G.-Q."/>
        </authorList>
    </citation>
    <scope>NUCLEOTIDE SEQUENCE</scope>
    <source>
        <tissue evidence="8">Leaf</tissue>
    </source>
</reference>
<feature type="compositionally biased region" description="Basic and acidic residues" evidence="5">
    <location>
        <begin position="635"/>
        <end position="648"/>
    </location>
</feature>
<feature type="region of interest" description="Disordered" evidence="5">
    <location>
        <begin position="1101"/>
        <end position="1126"/>
    </location>
</feature>
<evidence type="ECO:0000256" key="4">
    <source>
        <dbReference type="PROSITE-ProRule" id="PRU00047"/>
    </source>
</evidence>
<evidence type="ECO:0000259" key="6">
    <source>
        <dbReference type="PROSITE" id="PS50158"/>
    </source>
</evidence>
<feature type="compositionally biased region" description="Polar residues" evidence="5">
    <location>
        <begin position="830"/>
        <end position="842"/>
    </location>
</feature>
<evidence type="ECO:0008006" key="10">
    <source>
        <dbReference type="Google" id="ProtNLM"/>
    </source>
</evidence>
<feature type="compositionally biased region" description="Basic and acidic residues" evidence="5">
    <location>
        <begin position="310"/>
        <end position="321"/>
    </location>
</feature>
<keyword evidence="9" id="KW-1185">Reference proteome</keyword>
<feature type="region of interest" description="Disordered" evidence="5">
    <location>
        <begin position="301"/>
        <end position="361"/>
    </location>
</feature>
<comment type="similarity">
    <text evidence="1">Belongs to the peptidase C48 family.</text>
</comment>
<feature type="region of interest" description="Disordered" evidence="5">
    <location>
        <begin position="631"/>
        <end position="659"/>
    </location>
</feature>
<dbReference type="SUPFAM" id="SSF54001">
    <property type="entry name" value="Cysteine proteinases"/>
    <property type="match status" value="1"/>
</dbReference>
<organism evidence="8 9">
    <name type="scientific">Dendrobium nobile</name>
    <name type="common">Orchid</name>
    <dbReference type="NCBI Taxonomy" id="94219"/>
    <lineage>
        <taxon>Eukaryota</taxon>
        <taxon>Viridiplantae</taxon>
        <taxon>Streptophyta</taxon>
        <taxon>Embryophyta</taxon>
        <taxon>Tracheophyta</taxon>
        <taxon>Spermatophyta</taxon>
        <taxon>Magnoliopsida</taxon>
        <taxon>Liliopsida</taxon>
        <taxon>Asparagales</taxon>
        <taxon>Orchidaceae</taxon>
        <taxon>Epidendroideae</taxon>
        <taxon>Malaxideae</taxon>
        <taxon>Dendrobiinae</taxon>
        <taxon>Dendrobium</taxon>
    </lineage>
</organism>
<keyword evidence="4" id="KW-0862">Zinc</keyword>
<sequence>MANIGNRNTTEGYSITRPPLFDNLPFDFWKTRMSTFLQSTDYRMWMLIQEGYSPPSREINGFKTEVAFTEWTFDERDLAQLNAKCLNCFFCALKSEDYMRVSTCKTGKEIWDKLCITYEGTNEVKQTRLNFLLHDYELFRMKPHESISDMYTRFTQIVTSLHALGKELSNYEKVNKILRCLPSSYDAKITAITESKDLNTYSIDNLLGSLIAYEQGVNQRNLDAGEKKKEKTIALKAHKSDSESFGSESDEVAFITRQFKSFLRKKHRHHQNWRKGKDHKYVKGSSDVVCFECRKPGHVRADCPTLQDQSSKEKEKGEEKAKSRKDKKKIQRGFWAESGTDSSETEPEEETTNLCFMGENQSDEEEMAGGKRIRLASGSSSRATLDPRFREAEDQAAYHCYKESGVTLSRIINPAYLSYPVMDLFAHTSLCFILTLAFPFSSELLAEFFANIRINHTFTVMTSYVNRRPVEITYQDCVDLLQLSTTGDKLHQIATNLDFDWSTANHFLRQTNTHFHVGETSSLVKDARTIQHVLRTSIIPKAGDRIHITPLLSLTTFYIMAQREFNAANLLFRYIDHLTTIRDPGHKRKPNLALGHIIAYVLETKYNLQYPNHPDLHPTYYSNNSFTALHSTRLHPGDGESRGAREEEAPAPAPIPDPVPLHQHSPFAQLIEIFDRWETRFDAYVVAQEQQHSEDITRYEQHRAEDLAQFDSFVTQQQQDILPRFISDVGHQDLEKFVMNWLRNLGISLLIWFFEHTKFHPVVDNLARPRLLRWDGKFNYRIKDVDNLLKSLQDSEILTDLQEITDNEKTLIQTSNPANGLDITPLRSVHMSSSKTTPSLQATSSPKSPSPTVSPIQTPTETECPIEQPLKNDPTIPIVSPTDCRSPIDSPLRTEFREESDAQRGVPDETNLRIINQSIYKLITQHKYMVKKISSLEMDKILLQKRVEALDNEVFQLKSDNNEKFCGIYKILSYHFPHYFTSEKIGSPVHSSSRTESNNNFDEVSKTVEKIVDEIVGKKETSEDEEFPFPSSGTGGIAQRVHLRNDRKRKRVKTPFTAGDRKKKKAQLDNKEAEIVSKKETSVTRRKPVTRAATRLKEKLTDTKKASTPTDEAMKIAPSTPPVEKPKTAIFDVEDSKYVERAAMEFLDYPGRLLLNEEKRNTIDNFLKKYTKQEDTIFASGNAIIFRSQMDELLLCEELDTNHMDTFAFLLSEKNKMVPGLNQPFLYVSTFYLGYYITNKQEKTTSFVDNITKDAAKNANIMFVPIINEKHWTLLVANMKNKTWDFMDSLPKATHKAITPEVISHLYDDAEDAFEDDIRT</sequence>
<dbReference type="Pfam" id="PF00098">
    <property type="entry name" value="zf-CCHC"/>
    <property type="match status" value="1"/>
</dbReference>
<dbReference type="GO" id="GO:0008270">
    <property type="term" value="F:zinc ion binding"/>
    <property type="evidence" value="ECO:0007669"/>
    <property type="project" value="UniProtKB-KW"/>
</dbReference>
<dbReference type="OrthoDB" id="97058at2759"/>
<dbReference type="SMART" id="SM00343">
    <property type="entry name" value="ZnF_C2HC"/>
    <property type="match status" value="1"/>
</dbReference>
<dbReference type="InterPro" id="IPR036875">
    <property type="entry name" value="Znf_CCHC_sf"/>
</dbReference>
<evidence type="ECO:0000256" key="1">
    <source>
        <dbReference type="ARBA" id="ARBA00005234"/>
    </source>
</evidence>
<dbReference type="GO" id="GO:0008234">
    <property type="term" value="F:cysteine-type peptidase activity"/>
    <property type="evidence" value="ECO:0007669"/>
    <property type="project" value="InterPro"/>
</dbReference>
<dbReference type="SUPFAM" id="SSF57756">
    <property type="entry name" value="Retrovirus zinc finger-like domains"/>
    <property type="match status" value="1"/>
</dbReference>
<dbReference type="GO" id="GO:0003676">
    <property type="term" value="F:nucleic acid binding"/>
    <property type="evidence" value="ECO:0007669"/>
    <property type="project" value="InterPro"/>
</dbReference>
<evidence type="ECO:0000313" key="8">
    <source>
        <dbReference type="EMBL" id="KAI0524483.1"/>
    </source>
</evidence>
<keyword evidence="3" id="KW-0378">Hydrolase</keyword>
<dbReference type="InterPro" id="IPR038765">
    <property type="entry name" value="Papain-like_cys_pep_sf"/>
</dbReference>
<evidence type="ECO:0000256" key="5">
    <source>
        <dbReference type="SAM" id="MobiDB-lite"/>
    </source>
</evidence>
<evidence type="ECO:0000256" key="3">
    <source>
        <dbReference type="ARBA" id="ARBA00022801"/>
    </source>
</evidence>
<dbReference type="PANTHER" id="PTHR34676:SF8">
    <property type="entry name" value="TRANSMEMBRANE PROTEIN"/>
    <property type="match status" value="1"/>
</dbReference>
<dbReference type="Pfam" id="PF14223">
    <property type="entry name" value="Retrotran_gag_2"/>
    <property type="match status" value="1"/>
</dbReference>
<evidence type="ECO:0000256" key="2">
    <source>
        <dbReference type="ARBA" id="ARBA00022670"/>
    </source>
</evidence>
<dbReference type="InterPro" id="IPR001878">
    <property type="entry name" value="Znf_CCHC"/>
</dbReference>
<name>A0A8T3C1A0_DENNO</name>
<feature type="region of interest" description="Disordered" evidence="5">
    <location>
        <begin position="830"/>
        <end position="905"/>
    </location>
</feature>
<keyword evidence="4" id="KW-0479">Metal-binding</keyword>
<evidence type="ECO:0000313" key="9">
    <source>
        <dbReference type="Proteomes" id="UP000829196"/>
    </source>
</evidence>
<dbReference type="Gene3D" id="4.10.60.10">
    <property type="entry name" value="Zinc finger, CCHC-type"/>
    <property type="match status" value="1"/>
</dbReference>
<feature type="compositionally biased region" description="Low complexity" evidence="5">
    <location>
        <begin position="843"/>
        <end position="855"/>
    </location>
</feature>
<accession>A0A8T3C1A0</accession>
<feature type="region of interest" description="Disordered" evidence="5">
    <location>
        <begin position="1022"/>
        <end position="1064"/>
    </location>
</feature>
<dbReference type="EMBL" id="JAGYWB010000004">
    <property type="protein sequence ID" value="KAI0524483.1"/>
    <property type="molecule type" value="Genomic_DNA"/>
</dbReference>
<dbReference type="Pfam" id="PF02902">
    <property type="entry name" value="Peptidase_C48"/>
    <property type="match status" value="1"/>
</dbReference>
<evidence type="ECO:0000259" key="7">
    <source>
        <dbReference type="PROSITE" id="PS50600"/>
    </source>
</evidence>
<dbReference type="PROSITE" id="PS50600">
    <property type="entry name" value="ULP_PROTEASE"/>
    <property type="match status" value="1"/>
</dbReference>
<proteinExistence type="inferred from homology"/>
<feature type="compositionally biased region" description="Basic and acidic residues" evidence="5">
    <location>
        <begin position="892"/>
        <end position="905"/>
    </location>
</feature>
<dbReference type="PROSITE" id="PS50158">
    <property type="entry name" value="ZF_CCHC"/>
    <property type="match status" value="1"/>
</dbReference>
<feature type="compositionally biased region" description="Basic residues" evidence="5">
    <location>
        <begin position="1041"/>
        <end position="1053"/>
    </location>
</feature>
<comment type="caution">
    <text evidence="8">The sequence shown here is derived from an EMBL/GenBank/DDBJ whole genome shotgun (WGS) entry which is preliminary data.</text>
</comment>
<gene>
    <name evidence="8" type="ORF">KFK09_003853</name>
</gene>
<dbReference type="InterPro" id="IPR003653">
    <property type="entry name" value="Peptidase_C48_C"/>
</dbReference>
<feature type="domain" description="CCHC-type" evidence="6">
    <location>
        <begin position="290"/>
        <end position="304"/>
    </location>
</feature>
<keyword evidence="4" id="KW-0863">Zinc-finger</keyword>
<dbReference type="Gene3D" id="3.40.395.10">
    <property type="entry name" value="Adenoviral Proteinase, Chain A"/>
    <property type="match status" value="1"/>
</dbReference>
<dbReference type="PANTHER" id="PTHR34676">
    <property type="entry name" value="DUF4219 DOMAIN-CONTAINING PROTEIN-RELATED"/>
    <property type="match status" value="1"/>
</dbReference>
<feature type="domain" description="Ubiquitin-like protease family profile" evidence="7">
    <location>
        <begin position="1183"/>
        <end position="1320"/>
    </location>
</feature>
<dbReference type="GO" id="GO:0006508">
    <property type="term" value="P:proteolysis"/>
    <property type="evidence" value="ECO:0007669"/>
    <property type="project" value="UniProtKB-KW"/>
</dbReference>